<feature type="transmembrane region" description="Helical" evidence="6">
    <location>
        <begin position="64"/>
        <end position="86"/>
    </location>
</feature>
<dbReference type="Pfam" id="PF01594">
    <property type="entry name" value="AI-2E_transport"/>
    <property type="match status" value="1"/>
</dbReference>
<reference evidence="8" key="1">
    <citation type="submission" date="2016-10" db="EMBL/GenBank/DDBJ databases">
        <authorList>
            <person name="Varghese N."/>
        </authorList>
    </citation>
    <scope>NUCLEOTIDE SEQUENCE [LARGE SCALE GENOMIC DNA]</scope>
    <source>
        <strain evidence="8">DSM 18820</strain>
    </source>
</reference>
<dbReference type="STRING" id="388950.GCA_001611675_00398"/>
<dbReference type="GO" id="GO:0055085">
    <property type="term" value="P:transmembrane transport"/>
    <property type="evidence" value="ECO:0007669"/>
    <property type="project" value="TreeGrafter"/>
</dbReference>
<keyword evidence="3 6" id="KW-0812">Transmembrane</keyword>
<feature type="transmembrane region" description="Helical" evidence="6">
    <location>
        <begin position="302"/>
        <end position="331"/>
    </location>
</feature>
<name>A0A1I7GVI8_9BACT</name>
<dbReference type="RefSeq" id="WP_068836615.1">
    <property type="nucleotide sequence ID" value="NZ_BMXC01000001.1"/>
</dbReference>
<feature type="transmembrane region" description="Helical" evidence="6">
    <location>
        <begin position="34"/>
        <end position="52"/>
    </location>
</feature>
<dbReference type="EMBL" id="FPCA01000001">
    <property type="protein sequence ID" value="SFU52464.1"/>
    <property type="molecule type" value="Genomic_DNA"/>
</dbReference>
<evidence type="ECO:0000256" key="3">
    <source>
        <dbReference type="ARBA" id="ARBA00022692"/>
    </source>
</evidence>
<gene>
    <name evidence="7" type="ORF">SAMN04487941_1302</name>
</gene>
<accession>A0A1I7GVI8</accession>
<evidence type="ECO:0000313" key="8">
    <source>
        <dbReference type="Proteomes" id="UP000182491"/>
    </source>
</evidence>
<evidence type="ECO:0000256" key="1">
    <source>
        <dbReference type="ARBA" id="ARBA00004141"/>
    </source>
</evidence>
<dbReference type="OrthoDB" id="5761230at2"/>
<dbReference type="GO" id="GO:0016020">
    <property type="term" value="C:membrane"/>
    <property type="evidence" value="ECO:0007669"/>
    <property type="project" value="UniProtKB-SubCell"/>
</dbReference>
<feature type="transmembrane region" description="Helical" evidence="6">
    <location>
        <begin position="156"/>
        <end position="181"/>
    </location>
</feature>
<feature type="transmembrane region" description="Helical" evidence="6">
    <location>
        <begin position="12"/>
        <end position="28"/>
    </location>
</feature>
<evidence type="ECO:0000256" key="6">
    <source>
        <dbReference type="SAM" id="Phobius"/>
    </source>
</evidence>
<evidence type="ECO:0000313" key="7">
    <source>
        <dbReference type="EMBL" id="SFU52464.1"/>
    </source>
</evidence>
<feature type="transmembrane region" description="Helical" evidence="6">
    <location>
        <begin position="202"/>
        <end position="225"/>
    </location>
</feature>
<dbReference type="Proteomes" id="UP000182491">
    <property type="component" value="Unassembled WGS sequence"/>
</dbReference>
<evidence type="ECO:0000256" key="4">
    <source>
        <dbReference type="ARBA" id="ARBA00022989"/>
    </source>
</evidence>
<evidence type="ECO:0000256" key="5">
    <source>
        <dbReference type="ARBA" id="ARBA00023136"/>
    </source>
</evidence>
<protein>
    <submittedName>
        <fullName evidence="7">Predicted PurR-regulated permease PerM</fullName>
    </submittedName>
</protein>
<proteinExistence type="inferred from homology"/>
<keyword evidence="5 6" id="KW-0472">Membrane</keyword>
<dbReference type="AlphaFoldDB" id="A0A1I7GVI8"/>
<comment type="similarity">
    <text evidence="2">Belongs to the autoinducer-2 exporter (AI-2E) (TC 2.A.86) family.</text>
</comment>
<organism evidence="7 8">
    <name type="scientific">Pontibacter akesuensis</name>
    <dbReference type="NCBI Taxonomy" id="388950"/>
    <lineage>
        <taxon>Bacteria</taxon>
        <taxon>Pseudomonadati</taxon>
        <taxon>Bacteroidota</taxon>
        <taxon>Cytophagia</taxon>
        <taxon>Cytophagales</taxon>
        <taxon>Hymenobacteraceae</taxon>
        <taxon>Pontibacter</taxon>
    </lineage>
</organism>
<keyword evidence="4 6" id="KW-1133">Transmembrane helix</keyword>
<comment type="subcellular location">
    <subcellularLocation>
        <location evidence="1">Membrane</location>
        <topology evidence="1">Multi-pass membrane protein</topology>
    </subcellularLocation>
</comment>
<dbReference type="InterPro" id="IPR002549">
    <property type="entry name" value="AI-2E-like"/>
</dbReference>
<feature type="transmembrane region" description="Helical" evidence="6">
    <location>
        <begin position="231"/>
        <end position="260"/>
    </location>
</feature>
<feature type="transmembrane region" description="Helical" evidence="6">
    <location>
        <begin position="267"/>
        <end position="290"/>
    </location>
</feature>
<dbReference type="PANTHER" id="PTHR21716:SF62">
    <property type="entry name" value="TRANSPORT PROTEIN YDBI-RELATED"/>
    <property type="match status" value="1"/>
</dbReference>
<evidence type="ECO:0000256" key="2">
    <source>
        <dbReference type="ARBA" id="ARBA00009773"/>
    </source>
</evidence>
<keyword evidence="8" id="KW-1185">Reference proteome</keyword>
<dbReference type="PANTHER" id="PTHR21716">
    <property type="entry name" value="TRANSMEMBRANE PROTEIN"/>
    <property type="match status" value="1"/>
</dbReference>
<sequence length="352" mass="38059">MTDIYTYSKRVALTAAVVLLVAAGFYMLGRHGYFFLLVFAGILLAVLFSGIAEMLQAKLHLKDGLALLFAVLLFFGIIGGAIYLVAPTVGGQVKEFKTSFPEALSQVENWLSDYSWGQQVIEKVPNDMSQMLPKQQALLSRVTTIFSSTLSILADLLIVIVTALFLAANPKLYTVGFTKLFAVRHRSRIMQVLGMCYHSLKLWLLAMFLAMAVVGVSTAVGYSLLGLPLPFALALIAFLFAFVPNVGPLLAGVPAVLIGLTVSPQMALYVLLLYAGIQLVESYMLTPIIFHKTVDLPPALLLFFQVLLGLVQGALGLLLAAPLLAVLMVVINELYVKDVLERAAPNAPADAP</sequence>